<keyword evidence="5 6" id="KW-0143">Chaperone</keyword>
<feature type="region of interest" description="Disordered" evidence="7">
    <location>
        <begin position="83"/>
        <end position="112"/>
    </location>
</feature>
<evidence type="ECO:0000256" key="4">
    <source>
        <dbReference type="ARBA" id="ARBA00023128"/>
    </source>
</evidence>
<dbReference type="GO" id="GO:0005759">
    <property type="term" value="C:mitochondrial matrix"/>
    <property type="evidence" value="ECO:0007669"/>
    <property type="project" value="UniProtKB-SubCell"/>
</dbReference>
<evidence type="ECO:0000256" key="3">
    <source>
        <dbReference type="ARBA" id="ARBA00022946"/>
    </source>
</evidence>
<organism evidence="8 9">
    <name type="scientific">Chlorella ohadii</name>
    <dbReference type="NCBI Taxonomy" id="2649997"/>
    <lineage>
        <taxon>Eukaryota</taxon>
        <taxon>Viridiplantae</taxon>
        <taxon>Chlorophyta</taxon>
        <taxon>core chlorophytes</taxon>
        <taxon>Trebouxiophyceae</taxon>
        <taxon>Chlorellales</taxon>
        <taxon>Chlorellaceae</taxon>
        <taxon>Chlorella clade</taxon>
        <taxon>Chlorella</taxon>
    </lineage>
</organism>
<dbReference type="GO" id="GO:0006105">
    <property type="term" value="P:succinate metabolic process"/>
    <property type="evidence" value="ECO:0007669"/>
    <property type="project" value="TreeGrafter"/>
</dbReference>
<feature type="region of interest" description="Disordered" evidence="7">
    <location>
        <begin position="154"/>
        <end position="179"/>
    </location>
</feature>
<dbReference type="PANTHER" id="PTHR13137:SF6">
    <property type="entry name" value="SUCCINATE DEHYDROGENASE ASSEMBLY FACTOR 3, MITOCHONDRIAL"/>
    <property type="match status" value="1"/>
</dbReference>
<dbReference type="EMBL" id="JADXDR010000015">
    <property type="protein sequence ID" value="KAI7845575.1"/>
    <property type="molecule type" value="Genomic_DNA"/>
</dbReference>
<comment type="subunit">
    <text evidence="6">Interacts with the iron-sulfur protein subunit within the SDH catalytic dimer.</text>
</comment>
<keyword evidence="9" id="KW-1185">Reference proteome</keyword>
<evidence type="ECO:0000256" key="7">
    <source>
        <dbReference type="SAM" id="MobiDB-lite"/>
    </source>
</evidence>
<sequence length="179" mass="19112">MAAPAGREGAAAVFSLLRAILRLHRERLPPPMRSMGDTYVVSEFRRHLRGKTSEEQWRTFEREWRNYGAMLGGTADQQIAQAAATSTEEPSGCGARAGAEQQGVAAPPSGSIASVTEAIARGSRDVTEELLEHMSPDQRRQLIKLQQEALALGAEMLGKAAPGPGAPTDGVEQQPGPGR</sequence>
<comment type="caution">
    <text evidence="8">The sequence shown here is derived from an EMBL/GenBank/DDBJ whole genome shotgun (WGS) entry which is preliminary data.</text>
</comment>
<proteinExistence type="inferred from homology"/>
<comment type="similarity">
    <text evidence="2 6">Belongs to the complex I LYR family. SDHAF3 subfamily.</text>
</comment>
<evidence type="ECO:0000256" key="5">
    <source>
        <dbReference type="ARBA" id="ARBA00023186"/>
    </source>
</evidence>
<evidence type="ECO:0000256" key="2">
    <source>
        <dbReference type="ARBA" id="ARBA00006020"/>
    </source>
</evidence>
<reference evidence="8" key="1">
    <citation type="submission" date="2020-11" db="EMBL/GenBank/DDBJ databases">
        <title>Chlorella ohadii genome sequencing and assembly.</title>
        <authorList>
            <person name="Murik O."/>
            <person name="Treves H."/>
            <person name="Kedem I."/>
            <person name="Shotland Y."/>
            <person name="Kaplan A."/>
        </authorList>
    </citation>
    <scope>NUCLEOTIDE SEQUENCE</scope>
    <source>
        <strain evidence="8">1</strain>
    </source>
</reference>
<evidence type="ECO:0000313" key="8">
    <source>
        <dbReference type="EMBL" id="KAI7845575.1"/>
    </source>
</evidence>
<dbReference type="GO" id="GO:0034553">
    <property type="term" value="P:mitochondrial respiratory chain complex II assembly"/>
    <property type="evidence" value="ECO:0007669"/>
    <property type="project" value="UniProtKB-UniRule"/>
</dbReference>
<comment type="subcellular location">
    <subcellularLocation>
        <location evidence="1 6">Mitochondrion matrix</location>
    </subcellularLocation>
</comment>
<dbReference type="GO" id="GO:0005758">
    <property type="term" value="C:mitochondrial intermembrane space"/>
    <property type="evidence" value="ECO:0007669"/>
    <property type="project" value="TreeGrafter"/>
</dbReference>
<dbReference type="Pfam" id="PF13233">
    <property type="entry name" value="Complex1_LYR_2"/>
    <property type="match status" value="1"/>
</dbReference>
<dbReference type="CDD" id="cd20270">
    <property type="entry name" value="Complex1_LYR_SDHAF3_LYRM10"/>
    <property type="match status" value="1"/>
</dbReference>
<evidence type="ECO:0000256" key="6">
    <source>
        <dbReference type="RuleBase" id="RU368039"/>
    </source>
</evidence>
<gene>
    <name evidence="8" type="ORF">COHA_000864</name>
</gene>
<dbReference type="InterPro" id="IPR008381">
    <property type="entry name" value="SDHAF3/Sdh7"/>
</dbReference>
<dbReference type="AlphaFoldDB" id="A0AAD5DX04"/>
<name>A0AAD5DX04_9CHLO</name>
<keyword evidence="3" id="KW-0809">Transit peptide</keyword>
<protein>
    <recommendedName>
        <fullName evidence="6">Succinate dehydrogenase assembly factor 3</fullName>
        <shortName evidence="6">SDH assembly factor 3</shortName>
        <shortName evidence="6">SDHAF3</shortName>
    </recommendedName>
</protein>
<evidence type="ECO:0000313" key="9">
    <source>
        <dbReference type="Proteomes" id="UP001205105"/>
    </source>
</evidence>
<evidence type="ECO:0000256" key="1">
    <source>
        <dbReference type="ARBA" id="ARBA00004305"/>
    </source>
</evidence>
<accession>A0AAD5DX04</accession>
<comment type="function">
    <text evidence="6">Plays an essential role in the assembly of succinate dehydrogenase (SDH), an enzyme complex (also referred to as respiratory complex II) that is a component of both the tricarboxylic acid (TCA) cycle and the mitochondrial electron transport chain, and which couples the oxidation of succinate to fumarate with the reduction of ubiquinone (coenzyme Q) to ubiquinol. Promotes maturation of the iron-sulfur protein subunit of the SDH catalytic dimer, protecting it from the deleterious effects of oxidants. May act together with SDHAF1.</text>
</comment>
<keyword evidence="4 6" id="KW-0496">Mitochondrion</keyword>
<dbReference type="PANTHER" id="PTHR13137">
    <property type="entry name" value="DC11 ACN9 HOMOLOG"/>
    <property type="match status" value="1"/>
</dbReference>
<dbReference type="Proteomes" id="UP001205105">
    <property type="component" value="Unassembled WGS sequence"/>
</dbReference>